<name>A0A7J7YI98_RHIFE</name>
<evidence type="ECO:0000313" key="1">
    <source>
        <dbReference type="EMBL" id="KAF6361691.1"/>
    </source>
</evidence>
<reference evidence="1 2" key="1">
    <citation type="journal article" date="2020" name="Nature">
        <title>Six reference-quality genomes reveal evolution of bat adaptations.</title>
        <authorList>
            <person name="Jebb D."/>
            <person name="Huang Z."/>
            <person name="Pippel M."/>
            <person name="Hughes G.M."/>
            <person name="Lavrichenko K."/>
            <person name="Devanna P."/>
            <person name="Winkler S."/>
            <person name="Jermiin L.S."/>
            <person name="Skirmuntt E.C."/>
            <person name="Katzourakis A."/>
            <person name="Burkitt-Gray L."/>
            <person name="Ray D.A."/>
            <person name="Sullivan K.A.M."/>
            <person name="Roscito J.G."/>
            <person name="Kirilenko B.M."/>
            <person name="Davalos L.M."/>
            <person name="Corthals A.P."/>
            <person name="Power M.L."/>
            <person name="Jones G."/>
            <person name="Ransome R.D."/>
            <person name="Dechmann D.K.N."/>
            <person name="Locatelli A.G."/>
            <person name="Puechmaille S.J."/>
            <person name="Fedrigo O."/>
            <person name="Jarvis E.D."/>
            <person name="Hiller M."/>
            <person name="Vernes S.C."/>
            <person name="Myers E.W."/>
            <person name="Teeling E.C."/>
        </authorList>
    </citation>
    <scope>NUCLEOTIDE SEQUENCE [LARGE SCALE GENOMIC DNA]</scope>
    <source>
        <strain evidence="1">MRhiFer1</strain>
        <tissue evidence="1">Lung</tissue>
    </source>
</reference>
<sequence>MRSITLGGKPAERLHVVTAITTLPVLLTPPLLNETVLTLPTFVFGSCYQAAWHQPPATPQQTLSQAVSNVSSPGLCDFLPRLPLGGPVRSRPTVHLKGWVMGGGARRGCDEWENCQCFVHSCGYHFNVFAEMEFEFQKV</sequence>
<dbReference type="EMBL" id="JACAGC010000006">
    <property type="protein sequence ID" value="KAF6361691.1"/>
    <property type="molecule type" value="Genomic_DNA"/>
</dbReference>
<organism evidence="1 2">
    <name type="scientific">Rhinolophus ferrumequinum</name>
    <name type="common">Greater horseshoe bat</name>
    <dbReference type="NCBI Taxonomy" id="59479"/>
    <lineage>
        <taxon>Eukaryota</taxon>
        <taxon>Metazoa</taxon>
        <taxon>Chordata</taxon>
        <taxon>Craniata</taxon>
        <taxon>Vertebrata</taxon>
        <taxon>Euteleostomi</taxon>
        <taxon>Mammalia</taxon>
        <taxon>Eutheria</taxon>
        <taxon>Laurasiatheria</taxon>
        <taxon>Chiroptera</taxon>
        <taxon>Yinpterochiroptera</taxon>
        <taxon>Rhinolophoidea</taxon>
        <taxon>Rhinolophidae</taxon>
        <taxon>Rhinolophinae</taxon>
        <taxon>Rhinolophus</taxon>
    </lineage>
</organism>
<gene>
    <name evidence="1" type="ORF">mRhiFer1_009919</name>
</gene>
<protein>
    <submittedName>
        <fullName evidence="1">Uncharacterized protein</fullName>
    </submittedName>
</protein>
<accession>A0A7J7YI98</accession>
<evidence type="ECO:0000313" key="2">
    <source>
        <dbReference type="Proteomes" id="UP000585614"/>
    </source>
</evidence>
<comment type="caution">
    <text evidence="1">The sequence shown here is derived from an EMBL/GenBank/DDBJ whole genome shotgun (WGS) entry which is preliminary data.</text>
</comment>
<dbReference type="AlphaFoldDB" id="A0A7J7YI98"/>
<dbReference type="Proteomes" id="UP000585614">
    <property type="component" value="Unassembled WGS sequence"/>
</dbReference>
<proteinExistence type="predicted"/>